<reference evidence="3 4" key="1">
    <citation type="journal article" date="2019" name="New Phytol.">
        <title>Comparative genomics reveals unique wood-decay strategies and fruiting body development in the Schizophyllaceae.</title>
        <authorList>
            <person name="Almasi E."/>
            <person name="Sahu N."/>
            <person name="Krizsan K."/>
            <person name="Balint B."/>
            <person name="Kovacs G.M."/>
            <person name="Kiss B."/>
            <person name="Cseklye J."/>
            <person name="Drula E."/>
            <person name="Henrissat B."/>
            <person name="Nagy I."/>
            <person name="Chovatia M."/>
            <person name="Adam C."/>
            <person name="LaButti K."/>
            <person name="Lipzen A."/>
            <person name="Riley R."/>
            <person name="Grigoriev I.V."/>
            <person name="Nagy L.G."/>
        </authorList>
    </citation>
    <scope>NUCLEOTIDE SEQUENCE [LARGE SCALE GENOMIC DNA]</scope>
    <source>
        <strain evidence="3 4">NL-1724</strain>
    </source>
</reference>
<dbReference type="Proteomes" id="UP000320762">
    <property type="component" value="Unassembled WGS sequence"/>
</dbReference>
<accession>A0A550C0K0</accession>
<evidence type="ECO:0000256" key="1">
    <source>
        <dbReference type="SAM" id="Coils"/>
    </source>
</evidence>
<keyword evidence="4" id="KW-1185">Reference proteome</keyword>
<comment type="caution">
    <text evidence="3">The sequence shown here is derived from an EMBL/GenBank/DDBJ whole genome shotgun (WGS) entry which is preliminary data.</text>
</comment>
<dbReference type="InterPro" id="IPR032675">
    <property type="entry name" value="LRR_dom_sf"/>
</dbReference>
<evidence type="ECO:0000313" key="3">
    <source>
        <dbReference type="EMBL" id="TRM58310.1"/>
    </source>
</evidence>
<evidence type="ECO:0000256" key="2">
    <source>
        <dbReference type="SAM" id="MobiDB-lite"/>
    </source>
</evidence>
<gene>
    <name evidence="3" type="ORF">BD626DRAFT_573735</name>
</gene>
<feature type="coiled-coil region" evidence="1">
    <location>
        <begin position="596"/>
        <end position="740"/>
    </location>
</feature>
<evidence type="ECO:0000313" key="4">
    <source>
        <dbReference type="Proteomes" id="UP000320762"/>
    </source>
</evidence>
<feature type="region of interest" description="Disordered" evidence="2">
    <location>
        <begin position="506"/>
        <end position="554"/>
    </location>
</feature>
<protein>
    <recommendedName>
        <fullName evidence="5">F-box domain-containing protein</fullName>
    </recommendedName>
</protein>
<dbReference type="SUPFAM" id="SSF81383">
    <property type="entry name" value="F-box domain"/>
    <property type="match status" value="1"/>
</dbReference>
<dbReference type="AlphaFoldDB" id="A0A550C0K0"/>
<organism evidence="3 4">
    <name type="scientific">Schizophyllum amplum</name>
    <dbReference type="NCBI Taxonomy" id="97359"/>
    <lineage>
        <taxon>Eukaryota</taxon>
        <taxon>Fungi</taxon>
        <taxon>Dikarya</taxon>
        <taxon>Basidiomycota</taxon>
        <taxon>Agaricomycotina</taxon>
        <taxon>Agaricomycetes</taxon>
        <taxon>Agaricomycetidae</taxon>
        <taxon>Agaricales</taxon>
        <taxon>Schizophyllaceae</taxon>
        <taxon>Schizophyllum</taxon>
    </lineage>
</organism>
<dbReference type="Gene3D" id="3.80.10.10">
    <property type="entry name" value="Ribonuclease Inhibitor"/>
    <property type="match status" value="1"/>
</dbReference>
<sequence length="762" mass="85497">MPRPITSAVRTVRPLEVLSNLAFTNGEIRHIICIYLPRHDLCQVSYVSKDWERTASALIWRDLPSVQPFVHLLPKRLVTRGPGSASYKDYHRPSSGDLQMSKRRLNGLRSREQIVWNRLQPWAVLIKKLCLRIDDLGFVEALTSWSDSPPFPFLEGATVQAHNFGEKHVTLLKKLLPGHLAGLTFYESAQPTCQEHLLAFASSFTSVQQLYLSVSGDGRMQKSTEIGTALCSSGVHILLTLATFSSLRVLVLFCRWSIELPMIPRESFRALTSLTLQGSLSDEIGLLVLRSLQKRHPMEGIHILYGGASREDSEALLLEAVHDSCDEQALRTVKIMSFACEPERTKPIDLAHIQPLSSFSQITTLVLGSEVSLALSDADSTIVASWWPSIRELQLHASNATASVMTLGALASFADQCPDLVKLVLAFNARAETQQLPTPEGRSHSRLETLDVCCSPIDAKNVMIVAYYLAALFPLLQDISCDANSKYEQIWADVLALVLESPRDVTPKAPGSGALSSQSDPMEDDAVGSAMPMVIDGDESGHSTKRAQPVRPSSQANIIRQDGVSSQVASWCTGVEDAAARDTEAGGQDLAQTQRVTDLEQLVAQLEAQLQERNNELEDTRTKLERRYSTMEDKLFSDIRTLERRNADLEKEKTEIEQRYSDVEQDRDAQGKKSLQIQCDYEDFKRRMSRDLDTLRQKLGAVEGEKEALQGRFDWMSREKEEQKHAFEQDREQREQLEKHCADLERWKRDCKQRLQGLVSLE</sequence>
<keyword evidence="1" id="KW-0175">Coiled coil</keyword>
<dbReference type="SUPFAM" id="SSF52047">
    <property type="entry name" value="RNI-like"/>
    <property type="match status" value="1"/>
</dbReference>
<dbReference type="OrthoDB" id="3024398at2759"/>
<name>A0A550C0K0_9AGAR</name>
<evidence type="ECO:0008006" key="5">
    <source>
        <dbReference type="Google" id="ProtNLM"/>
    </source>
</evidence>
<dbReference type="InterPro" id="IPR036047">
    <property type="entry name" value="F-box-like_dom_sf"/>
</dbReference>
<dbReference type="EMBL" id="VDMD01000037">
    <property type="protein sequence ID" value="TRM58310.1"/>
    <property type="molecule type" value="Genomic_DNA"/>
</dbReference>
<proteinExistence type="predicted"/>